<accession>A0ABP8AEY0</accession>
<feature type="compositionally biased region" description="Polar residues" evidence="1">
    <location>
        <begin position="25"/>
        <end position="39"/>
    </location>
</feature>
<reference evidence="3" key="1">
    <citation type="journal article" date="2019" name="Int. J. Syst. Evol. Microbiol.">
        <title>The Global Catalogue of Microorganisms (GCM) 10K type strain sequencing project: providing services to taxonomists for standard genome sequencing and annotation.</title>
        <authorList>
            <consortium name="The Broad Institute Genomics Platform"/>
            <consortium name="The Broad Institute Genome Sequencing Center for Infectious Disease"/>
            <person name="Wu L."/>
            <person name="Ma J."/>
        </authorList>
    </citation>
    <scope>NUCLEOTIDE SEQUENCE [LARGE SCALE GENOMIC DNA]</scope>
    <source>
        <strain evidence="3">JCM 17593</strain>
    </source>
</reference>
<evidence type="ECO:0000313" key="3">
    <source>
        <dbReference type="Proteomes" id="UP001500213"/>
    </source>
</evidence>
<sequence length="98" mass="11267">MHPLRNYSNRKRATNENRALLADAQGSSRSAGESGTKQRQVQKRLGETAVASLIQLYREGETTYDLARRFEVHRSTVVRHLEKAGIRRRGDHQPERHC</sequence>
<evidence type="ECO:0008006" key="4">
    <source>
        <dbReference type="Google" id="ProtNLM"/>
    </source>
</evidence>
<dbReference type="Gene3D" id="1.10.10.60">
    <property type="entry name" value="Homeodomain-like"/>
    <property type="match status" value="1"/>
</dbReference>
<gene>
    <name evidence="2" type="ORF">GCM10022288_01390</name>
</gene>
<comment type="caution">
    <text evidence="2">The sequence shown here is derived from an EMBL/GenBank/DDBJ whole genome shotgun (WGS) entry which is preliminary data.</text>
</comment>
<name>A0ABP8AEY0_9MICO</name>
<dbReference type="EMBL" id="BAABBX010000001">
    <property type="protein sequence ID" value="GAA4182857.1"/>
    <property type="molecule type" value="Genomic_DNA"/>
</dbReference>
<evidence type="ECO:0000313" key="2">
    <source>
        <dbReference type="EMBL" id="GAA4182857.1"/>
    </source>
</evidence>
<organism evidence="2 3">
    <name type="scientific">Gryllotalpicola kribbensis</name>
    <dbReference type="NCBI Taxonomy" id="993084"/>
    <lineage>
        <taxon>Bacteria</taxon>
        <taxon>Bacillati</taxon>
        <taxon>Actinomycetota</taxon>
        <taxon>Actinomycetes</taxon>
        <taxon>Micrococcales</taxon>
        <taxon>Microbacteriaceae</taxon>
        <taxon>Gryllotalpicola</taxon>
    </lineage>
</organism>
<protein>
    <recommendedName>
        <fullName evidence="4">Helix-turn-helix domain-containing protein</fullName>
    </recommendedName>
</protein>
<evidence type="ECO:0000256" key="1">
    <source>
        <dbReference type="SAM" id="MobiDB-lite"/>
    </source>
</evidence>
<keyword evidence="3" id="KW-1185">Reference proteome</keyword>
<feature type="region of interest" description="Disordered" evidence="1">
    <location>
        <begin position="1"/>
        <end position="44"/>
    </location>
</feature>
<proteinExistence type="predicted"/>
<dbReference type="Proteomes" id="UP001500213">
    <property type="component" value="Unassembled WGS sequence"/>
</dbReference>